<feature type="domain" description="Transposase IS4-like" evidence="1">
    <location>
        <begin position="6"/>
        <end position="145"/>
    </location>
</feature>
<dbReference type="Proteomes" id="UP000229706">
    <property type="component" value="Unassembled WGS sequence"/>
</dbReference>
<comment type="caution">
    <text evidence="2">The sequence shown here is derived from an EMBL/GenBank/DDBJ whole genome shotgun (WGS) entry which is preliminary data.</text>
</comment>
<dbReference type="NCBIfam" id="NF033580">
    <property type="entry name" value="transpos_IS5_3"/>
    <property type="match status" value="1"/>
</dbReference>
<dbReference type="GO" id="GO:0003677">
    <property type="term" value="F:DNA binding"/>
    <property type="evidence" value="ECO:0007669"/>
    <property type="project" value="InterPro"/>
</dbReference>
<evidence type="ECO:0000259" key="1">
    <source>
        <dbReference type="Pfam" id="PF01609"/>
    </source>
</evidence>
<dbReference type="PANTHER" id="PTHR30007:SF1">
    <property type="entry name" value="BLR1914 PROTEIN"/>
    <property type="match status" value="1"/>
</dbReference>
<evidence type="ECO:0000313" key="2">
    <source>
        <dbReference type="EMBL" id="PJB88208.1"/>
    </source>
</evidence>
<reference evidence="3" key="1">
    <citation type="submission" date="2017-09" db="EMBL/GenBank/DDBJ databases">
        <title>Depth-based differentiation of microbial function through sediment-hosted aquifers and enrichment of novel symbionts in the deep terrestrial subsurface.</title>
        <authorList>
            <person name="Probst A.J."/>
            <person name="Ladd B."/>
            <person name="Jarett J.K."/>
            <person name="Geller-Mcgrath D.E."/>
            <person name="Sieber C.M.K."/>
            <person name="Emerson J.B."/>
            <person name="Anantharaman K."/>
            <person name="Thomas B.C."/>
            <person name="Malmstrom R."/>
            <person name="Stieglmeier M."/>
            <person name="Klingl A."/>
            <person name="Woyke T."/>
            <person name="Ryan C.M."/>
            <person name="Banfield J.F."/>
        </authorList>
    </citation>
    <scope>NUCLEOTIDE SEQUENCE [LARGE SCALE GENOMIC DNA]</scope>
</reference>
<dbReference type="GO" id="GO:0006313">
    <property type="term" value="P:DNA transposition"/>
    <property type="evidence" value="ECO:0007669"/>
    <property type="project" value="InterPro"/>
</dbReference>
<dbReference type="Pfam" id="PF01609">
    <property type="entry name" value="DDE_Tnp_1"/>
    <property type="match status" value="1"/>
</dbReference>
<protein>
    <recommendedName>
        <fullName evidence="1">Transposase IS4-like domain-containing protein</fullName>
    </recommendedName>
</protein>
<sequence>MTKKGKGTKLMIYVDGNGIPLSTLVESAQKSEVKLALETISQVSVEARPLHPKKKAGILVADKGYDAQWLRDKLQERNIRAKIPKRRRKGQRDEPRYNQTIVDYYRTRWIVERTISWFSWYRRILTRWERDDEVYEAFLTIACIMICLKRVLI</sequence>
<dbReference type="GO" id="GO:0004803">
    <property type="term" value="F:transposase activity"/>
    <property type="evidence" value="ECO:0007669"/>
    <property type="project" value="InterPro"/>
</dbReference>
<evidence type="ECO:0000313" key="3">
    <source>
        <dbReference type="Proteomes" id="UP000229706"/>
    </source>
</evidence>
<proteinExistence type="predicted"/>
<organism evidence="2 3">
    <name type="scientific">Candidatus Roizmanbacteria bacterium CG_4_9_14_0_8_um_filter_34_12</name>
    <dbReference type="NCBI Taxonomy" id="1974840"/>
    <lineage>
        <taxon>Bacteria</taxon>
        <taxon>Candidatus Roizmaniibacteriota</taxon>
    </lineage>
</organism>
<dbReference type="PANTHER" id="PTHR30007">
    <property type="entry name" value="PHP DOMAIN PROTEIN"/>
    <property type="match status" value="1"/>
</dbReference>
<name>A0A2M8DCS6_9BACT</name>
<gene>
    <name evidence="2" type="ORF">CO083_02955</name>
</gene>
<dbReference type="EMBL" id="PFTH01000110">
    <property type="protein sequence ID" value="PJB88208.1"/>
    <property type="molecule type" value="Genomic_DNA"/>
</dbReference>
<accession>A0A2M8DCS6</accession>
<dbReference type="InterPro" id="IPR002559">
    <property type="entry name" value="Transposase_11"/>
</dbReference>
<dbReference type="AlphaFoldDB" id="A0A2M8DCS6"/>